<dbReference type="EMBL" id="CP133619">
    <property type="protein sequence ID" value="WMV41517.1"/>
    <property type="molecule type" value="Genomic_DNA"/>
</dbReference>
<dbReference type="AlphaFoldDB" id="A0AAF0U905"/>
<evidence type="ECO:0000259" key="1">
    <source>
        <dbReference type="Pfam" id="PF17921"/>
    </source>
</evidence>
<organism evidence="2 3">
    <name type="scientific">Solanum verrucosum</name>
    <dbReference type="NCBI Taxonomy" id="315347"/>
    <lineage>
        <taxon>Eukaryota</taxon>
        <taxon>Viridiplantae</taxon>
        <taxon>Streptophyta</taxon>
        <taxon>Embryophyta</taxon>
        <taxon>Tracheophyta</taxon>
        <taxon>Spermatophyta</taxon>
        <taxon>Magnoliopsida</taxon>
        <taxon>eudicotyledons</taxon>
        <taxon>Gunneridae</taxon>
        <taxon>Pentapetalae</taxon>
        <taxon>asterids</taxon>
        <taxon>lamiids</taxon>
        <taxon>Solanales</taxon>
        <taxon>Solanaceae</taxon>
        <taxon>Solanoideae</taxon>
        <taxon>Solaneae</taxon>
        <taxon>Solanum</taxon>
    </lineage>
</organism>
<name>A0AAF0U905_SOLVR</name>
<dbReference type="InterPro" id="IPR041588">
    <property type="entry name" value="Integrase_H2C2"/>
</dbReference>
<dbReference type="PANTHER" id="PTHR45835">
    <property type="entry name" value="YALI0A06105P"/>
    <property type="match status" value="1"/>
</dbReference>
<dbReference type="Pfam" id="PF17921">
    <property type="entry name" value="Integrase_H2C2"/>
    <property type="match status" value="1"/>
</dbReference>
<dbReference type="Gene3D" id="1.10.340.70">
    <property type="match status" value="1"/>
</dbReference>
<evidence type="ECO:0000313" key="2">
    <source>
        <dbReference type="EMBL" id="WMV41517.1"/>
    </source>
</evidence>
<dbReference type="InterPro" id="IPR043502">
    <property type="entry name" value="DNA/RNA_pol_sf"/>
</dbReference>
<gene>
    <name evidence="2" type="ORF">MTR67_034902</name>
</gene>
<dbReference type="Proteomes" id="UP001234989">
    <property type="component" value="Chromosome 8"/>
</dbReference>
<sequence>MVSVGANHDYLGGDKVGIRALGKTEAEASDVVITSTIIELVGQGCLTCLAHIRDVDVKYPSIESIHIVSKFKEVFPIDLTGMRPDRDIDFCIDLEPGTRPIFVLPYRMAPTELRELKAQIQELLDKGFICCSASPWVPLSCFGAVLMQDKNVIAYALLQLKVHKRNYPTHDLELATDLNLRHQRWMELLKDYDVTIQYHTSNANVVADTLRRKAVSMGSLACLGVTKRSLAREIQHLESKFMQLGISKKGGVLPSIEVRAAFIEEINAKQFEDENLNELRKKTLIGKAEVMVLDVGGVLSFKGRICVSRVGDLIQSLLTESYGLWYSIHPGVTKMYRHLQRLYWWHGMKIDIVEFVAKRQNCQQTLGKFDSIWVVVDRLTKSAHFIPVRVDYNAHQLAMVYVKEIVRQSDPIYHFELCCHSNIDMTPFEALYGRGCRSLIGWFEVGDVKPLGVDWMKDAHDKKYHGDGDYIIKWDSILLDKDLHTEEPIAILDRYIHKLRTKEIKSVKAQWKHRPVEEATRET</sequence>
<accession>A0AAF0U905</accession>
<dbReference type="PANTHER" id="PTHR45835:SF91">
    <property type="entry name" value="RETROTRANSPOSON, TY3-GYPSY SUBCLASS-LIKE PROTEIN"/>
    <property type="match status" value="1"/>
</dbReference>
<dbReference type="SUPFAM" id="SSF56672">
    <property type="entry name" value="DNA/RNA polymerases"/>
    <property type="match status" value="2"/>
</dbReference>
<reference evidence="2" key="1">
    <citation type="submission" date="2023-08" db="EMBL/GenBank/DDBJ databases">
        <title>A de novo genome assembly of Solanum verrucosum Schlechtendal, a Mexican diploid species geographically isolated from the other diploid A-genome species in potato relatives.</title>
        <authorList>
            <person name="Hosaka K."/>
        </authorList>
    </citation>
    <scope>NUCLEOTIDE SEQUENCE</scope>
    <source>
        <tissue evidence="2">Young leaves</tissue>
    </source>
</reference>
<protein>
    <recommendedName>
        <fullName evidence="1">Integrase zinc-binding domain-containing protein</fullName>
    </recommendedName>
</protein>
<proteinExistence type="predicted"/>
<keyword evidence="3" id="KW-1185">Reference proteome</keyword>
<evidence type="ECO:0000313" key="3">
    <source>
        <dbReference type="Proteomes" id="UP001234989"/>
    </source>
</evidence>
<dbReference type="Gene3D" id="3.10.10.10">
    <property type="entry name" value="HIV Type 1 Reverse Transcriptase, subunit A, domain 1"/>
    <property type="match status" value="1"/>
</dbReference>
<feature type="domain" description="Integrase zinc-binding" evidence="1">
    <location>
        <begin position="313"/>
        <end position="365"/>
    </location>
</feature>